<keyword evidence="3" id="KW-1185">Reference proteome</keyword>
<sequence length="166" mass="17964">MTTRRFTAGDKVRVTLDGTVTRYGDDEKLTVQYPSDLGSCETDFELGGTQVKAQTIPPSEELARDQEQARQQIIRAALRLAATEWGNGRESAGASMDLDFAHDQFDEALARYVDLADAWAGTSSTAVTCSDCGGDLIKHGDSDVWSHLSSPEPDHLPTPAKYAGGR</sequence>
<feature type="region of interest" description="Disordered" evidence="1">
    <location>
        <begin position="144"/>
        <end position="166"/>
    </location>
</feature>
<dbReference type="EMBL" id="WBMT01000009">
    <property type="protein sequence ID" value="KAB2347317.1"/>
    <property type="molecule type" value="Genomic_DNA"/>
</dbReference>
<comment type="caution">
    <text evidence="2">The sequence shown here is derived from an EMBL/GenBank/DDBJ whole genome shotgun (WGS) entry which is preliminary data.</text>
</comment>
<evidence type="ECO:0000256" key="1">
    <source>
        <dbReference type="SAM" id="MobiDB-lite"/>
    </source>
</evidence>
<gene>
    <name evidence="2" type="ORF">F8566_20105</name>
</gene>
<evidence type="ECO:0000313" key="2">
    <source>
        <dbReference type="EMBL" id="KAB2347317.1"/>
    </source>
</evidence>
<evidence type="ECO:0000313" key="3">
    <source>
        <dbReference type="Proteomes" id="UP000468735"/>
    </source>
</evidence>
<accession>A0A6H9Z225</accession>
<proteinExistence type="predicted"/>
<dbReference type="Proteomes" id="UP000468735">
    <property type="component" value="Unassembled WGS sequence"/>
</dbReference>
<dbReference type="RefSeq" id="WP_151562034.1">
    <property type="nucleotide sequence ID" value="NZ_WBMT01000009.1"/>
</dbReference>
<dbReference type="AlphaFoldDB" id="A0A6H9Z225"/>
<name>A0A6H9Z225_9ACTN</name>
<organism evidence="2 3">
    <name type="scientific">Actinomadura rudentiformis</name>
    <dbReference type="NCBI Taxonomy" id="359158"/>
    <lineage>
        <taxon>Bacteria</taxon>
        <taxon>Bacillati</taxon>
        <taxon>Actinomycetota</taxon>
        <taxon>Actinomycetes</taxon>
        <taxon>Streptosporangiales</taxon>
        <taxon>Thermomonosporaceae</taxon>
        <taxon>Actinomadura</taxon>
    </lineage>
</organism>
<reference evidence="2 3" key="1">
    <citation type="submission" date="2019-09" db="EMBL/GenBank/DDBJ databases">
        <title>Actinomadura physcomitrii sp. nov., a novel actinomycete isolated from moss [Physcomitrium sphaericum (Ludw) Fuernr].</title>
        <authorList>
            <person name="Zhuang X."/>
            <person name="Liu C."/>
        </authorList>
    </citation>
    <scope>NUCLEOTIDE SEQUENCE [LARGE SCALE GENOMIC DNA]</scope>
    <source>
        <strain evidence="2 3">HMC1</strain>
    </source>
</reference>
<protein>
    <submittedName>
        <fullName evidence="2">Uncharacterized protein</fullName>
    </submittedName>
</protein>